<dbReference type="Gene3D" id="1.10.530.10">
    <property type="match status" value="1"/>
</dbReference>
<dbReference type="CDD" id="cd00254">
    <property type="entry name" value="LT-like"/>
    <property type="match status" value="1"/>
</dbReference>
<organism evidence="3 4">
    <name type="scientific">Caballeronia telluris</name>
    <dbReference type="NCBI Taxonomy" id="326475"/>
    <lineage>
        <taxon>Bacteria</taxon>
        <taxon>Pseudomonadati</taxon>
        <taxon>Pseudomonadota</taxon>
        <taxon>Betaproteobacteria</taxon>
        <taxon>Burkholderiales</taxon>
        <taxon>Burkholderiaceae</taxon>
        <taxon>Caballeronia</taxon>
    </lineage>
</organism>
<accession>A0A158G9Y2</accession>
<sequence length="317" mass="34500">MMPTFTRNLWLTSPMMRGADVAQAQAQLIRLGYKLTSDGMFGRGTSDAVVDFQTHNPALIADGVLGRQSWALLFGETTPVLPDRAAGDILTPEQIGKLTQQHRQFSSSDPWRIGRDGVFVHDEAAAVCTPADETQVRNVFNAQKAALATILSKVPVPIELIVACICAESGGKVRAERREPGCSTIDPALTPGRVSVGLMQTLLSTARDSLRRPQLSLDDLRDPLVSIEAGATYIWRQARLTGFDPPLVAAAYNAGGVRFNDNRANRWRLVQYPIGTSAHVDRFVAAFNAAMRLDDIATLNASLNNRLPSFRNFLSAA</sequence>
<name>A0A158G9Y2_9BURK</name>
<dbReference type="SUPFAM" id="SSF47090">
    <property type="entry name" value="PGBD-like"/>
    <property type="match status" value="1"/>
</dbReference>
<evidence type="ECO:0000259" key="1">
    <source>
        <dbReference type="Pfam" id="PF01464"/>
    </source>
</evidence>
<dbReference type="InterPro" id="IPR023346">
    <property type="entry name" value="Lysozyme-like_dom_sf"/>
</dbReference>
<dbReference type="Proteomes" id="UP000054717">
    <property type="component" value="Unassembled WGS sequence"/>
</dbReference>
<dbReference type="AlphaFoldDB" id="A0A158G9Y2"/>
<dbReference type="STRING" id="326475.AWB66_01671"/>
<gene>
    <name evidence="3" type="ORF">AWB66_01671</name>
</gene>
<feature type="domain" description="Transglycosylase SLT" evidence="1">
    <location>
        <begin position="156"/>
        <end position="265"/>
    </location>
</feature>
<comment type="caution">
    <text evidence="3">The sequence shown here is derived from an EMBL/GenBank/DDBJ whole genome shotgun (WGS) entry which is preliminary data.</text>
</comment>
<dbReference type="RefSeq" id="WP_159462892.1">
    <property type="nucleotide sequence ID" value="NZ_FCNZ02000005.1"/>
</dbReference>
<dbReference type="InterPro" id="IPR002477">
    <property type="entry name" value="Peptidoglycan-bd-like"/>
</dbReference>
<dbReference type="Pfam" id="PF01464">
    <property type="entry name" value="SLT"/>
    <property type="match status" value="1"/>
</dbReference>
<protein>
    <submittedName>
        <fullName evidence="3">Peptidoglycan binding domain-containing protein</fullName>
    </submittedName>
</protein>
<dbReference type="Gene3D" id="1.10.101.10">
    <property type="entry name" value="PGBD-like superfamily/PGBD"/>
    <property type="match status" value="1"/>
</dbReference>
<feature type="domain" description="Peptidoglycan binding-like" evidence="2">
    <location>
        <begin position="17"/>
        <end position="73"/>
    </location>
</feature>
<dbReference type="InterPro" id="IPR008258">
    <property type="entry name" value="Transglycosylase_SLT_dom_1"/>
</dbReference>
<dbReference type="SUPFAM" id="SSF53955">
    <property type="entry name" value="Lysozyme-like"/>
    <property type="match status" value="1"/>
</dbReference>
<evidence type="ECO:0000313" key="3">
    <source>
        <dbReference type="EMBL" id="SAL28449.1"/>
    </source>
</evidence>
<proteinExistence type="predicted"/>
<dbReference type="InterPro" id="IPR036365">
    <property type="entry name" value="PGBD-like_sf"/>
</dbReference>
<evidence type="ECO:0000313" key="4">
    <source>
        <dbReference type="Proteomes" id="UP000054717"/>
    </source>
</evidence>
<dbReference type="InterPro" id="IPR036366">
    <property type="entry name" value="PGBDSf"/>
</dbReference>
<keyword evidence="4" id="KW-1185">Reference proteome</keyword>
<dbReference type="EMBL" id="FCNZ02000005">
    <property type="protein sequence ID" value="SAL28449.1"/>
    <property type="molecule type" value="Genomic_DNA"/>
</dbReference>
<reference evidence="3" key="1">
    <citation type="submission" date="2016-01" db="EMBL/GenBank/DDBJ databases">
        <authorList>
            <person name="Peeters Charlotte."/>
        </authorList>
    </citation>
    <scope>NUCLEOTIDE SEQUENCE</scope>
    <source>
        <strain evidence="3">LMG 22936</strain>
    </source>
</reference>
<dbReference type="Pfam" id="PF01471">
    <property type="entry name" value="PG_binding_1"/>
    <property type="match status" value="1"/>
</dbReference>
<evidence type="ECO:0000259" key="2">
    <source>
        <dbReference type="Pfam" id="PF01471"/>
    </source>
</evidence>